<keyword evidence="2" id="KW-1185">Reference proteome</keyword>
<keyword evidence="1" id="KW-0489">Methyltransferase</keyword>
<dbReference type="Gene3D" id="3.40.50.150">
    <property type="entry name" value="Vaccinia Virus protein VP39"/>
    <property type="match status" value="1"/>
</dbReference>
<dbReference type="GO" id="GO:0032259">
    <property type="term" value="P:methylation"/>
    <property type="evidence" value="ECO:0007669"/>
    <property type="project" value="UniProtKB-KW"/>
</dbReference>
<comment type="caution">
    <text evidence="1">The sequence shown here is derived from an EMBL/GenBank/DDBJ whole genome shotgun (WGS) entry which is preliminary data.</text>
</comment>
<dbReference type="EMBL" id="JAAIVJ010000004">
    <property type="protein sequence ID" value="NEY90395.1"/>
    <property type="molecule type" value="Genomic_DNA"/>
</dbReference>
<accession>A0A6M0QSG4</accession>
<sequence length="229" mass="25671">MSSGKERPVSPYHKPGFYAEALAKGRHRDIVGGRWEETGLIQMQLLLHAGLEPQHHFLDIGAGSLRLGCRLVPYLRPGHYWATDLSGDLLRRGYEMEIADKSRLSPDHLIEDANFDFPGLPDTITHALAFAVFTHLPLGHLAHGLTRIRACFPHLDWLMFTVFTVPDDGFARPHRQPDGVVTHPDRAPWHHRLSDVLATARAAGFDPEPRETELPRGQLLIRATPMGGR</sequence>
<proteinExistence type="predicted"/>
<protein>
    <submittedName>
        <fullName evidence="1">Class I SAM-dependent methyltransferase</fullName>
    </submittedName>
</protein>
<dbReference type="RefSeq" id="WP_164624821.1">
    <property type="nucleotide sequence ID" value="NZ_JAAIVJ010000004.1"/>
</dbReference>
<dbReference type="Proteomes" id="UP000477782">
    <property type="component" value="Unassembled WGS sequence"/>
</dbReference>
<organism evidence="1 2">
    <name type="scientific">Tabrizicola oligotrophica</name>
    <dbReference type="NCBI Taxonomy" id="2710650"/>
    <lineage>
        <taxon>Bacteria</taxon>
        <taxon>Pseudomonadati</taxon>
        <taxon>Pseudomonadota</taxon>
        <taxon>Alphaproteobacteria</taxon>
        <taxon>Rhodobacterales</taxon>
        <taxon>Paracoccaceae</taxon>
        <taxon>Tabrizicola</taxon>
    </lineage>
</organism>
<evidence type="ECO:0000313" key="2">
    <source>
        <dbReference type="Proteomes" id="UP000477782"/>
    </source>
</evidence>
<dbReference type="GO" id="GO:0008168">
    <property type="term" value="F:methyltransferase activity"/>
    <property type="evidence" value="ECO:0007669"/>
    <property type="project" value="UniProtKB-KW"/>
</dbReference>
<dbReference type="InterPro" id="IPR029063">
    <property type="entry name" value="SAM-dependent_MTases_sf"/>
</dbReference>
<reference evidence="1 2" key="1">
    <citation type="submission" date="2020-02" db="EMBL/GenBank/DDBJ databases">
        <authorList>
            <person name="Chen W.-M."/>
        </authorList>
    </citation>
    <scope>NUCLEOTIDE SEQUENCE [LARGE SCALE GENOMIC DNA]</scope>
    <source>
        <strain evidence="1 2">KMS-5</strain>
    </source>
</reference>
<gene>
    <name evidence="1" type="ORF">G4Z14_08800</name>
</gene>
<dbReference type="SUPFAM" id="SSF53335">
    <property type="entry name" value="S-adenosyl-L-methionine-dependent methyltransferases"/>
    <property type="match status" value="1"/>
</dbReference>
<dbReference type="AlphaFoldDB" id="A0A6M0QSG4"/>
<keyword evidence="1" id="KW-0808">Transferase</keyword>
<name>A0A6M0QSG4_9RHOB</name>
<evidence type="ECO:0000313" key="1">
    <source>
        <dbReference type="EMBL" id="NEY90395.1"/>
    </source>
</evidence>